<accession>A0ACC0X9Q3</accession>
<sequence>MINNNPKPLQNLIKLFFIQASTVLSLFVLIMARNFLMFFSAFLFLSIPVSSQLNENELYFPGFKDLSANLTLSGAAKFEKDGVLCLTNDSERLLGQAFYSLPIQFKNSTNGEVFSFSSSFALGIVPSYPNDGGHGMAFTISPSKELNDTAARHYLGLFNKTNNGNASNHLFAVEFDTVQSPEFYDIDGNHVGIDINSLISNESSTAAYIDDSSTKRELILMSGKPILAWIDYDASENLLNVTISPNSSKPRLPLLSFNVNLSPIFLESMYIGFSSSTGIVTSSHYILGWSFKINGQAGALDLSSLPSIPDKKKLTAPELLKWMGISPVIVVGLTIILVLGIFLLIRWRTFLLEADQTFSFQFPNSKVYACQLWKEGVATGLMNPTLRDSYCEDQVLRCINLALLCVEHNPMDRPIMSVVISMSTSEGVKLPMPKQPAFSIERKIVVDNASGINRTENTNNNFTISVMDPRSTGDDTATYEAAMTHLTVLLGIKL</sequence>
<organism evidence="1 2">
    <name type="scientific">Pistacia integerrima</name>
    <dbReference type="NCBI Taxonomy" id="434235"/>
    <lineage>
        <taxon>Eukaryota</taxon>
        <taxon>Viridiplantae</taxon>
        <taxon>Streptophyta</taxon>
        <taxon>Embryophyta</taxon>
        <taxon>Tracheophyta</taxon>
        <taxon>Spermatophyta</taxon>
        <taxon>Magnoliopsida</taxon>
        <taxon>eudicotyledons</taxon>
        <taxon>Gunneridae</taxon>
        <taxon>Pentapetalae</taxon>
        <taxon>rosids</taxon>
        <taxon>malvids</taxon>
        <taxon>Sapindales</taxon>
        <taxon>Anacardiaceae</taxon>
        <taxon>Pistacia</taxon>
    </lineage>
</organism>
<proteinExistence type="predicted"/>
<name>A0ACC0X9Q3_9ROSI</name>
<dbReference type="EMBL" id="CM047748">
    <property type="protein sequence ID" value="KAJ0013346.1"/>
    <property type="molecule type" value="Genomic_DNA"/>
</dbReference>
<evidence type="ECO:0000313" key="1">
    <source>
        <dbReference type="EMBL" id="KAJ0013346.1"/>
    </source>
</evidence>
<evidence type="ECO:0000313" key="2">
    <source>
        <dbReference type="Proteomes" id="UP001163603"/>
    </source>
</evidence>
<gene>
    <name evidence="1" type="ORF">Pint_20204</name>
</gene>
<comment type="caution">
    <text evidence="1">The sequence shown here is derived from an EMBL/GenBank/DDBJ whole genome shotgun (WGS) entry which is preliminary data.</text>
</comment>
<keyword evidence="2" id="KW-1185">Reference proteome</keyword>
<dbReference type="Proteomes" id="UP001163603">
    <property type="component" value="Chromosome 13"/>
</dbReference>
<reference evidence="2" key="1">
    <citation type="journal article" date="2023" name="G3 (Bethesda)">
        <title>Genome assembly and association tests identify interacting loci associated with vigor, precocity, and sex in interspecific pistachio rootstocks.</title>
        <authorList>
            <person name="Palmer W."/>
            <person name="Jacygrad E."/>
            <person name="Sagayaradj S."/>
            <person name="Cavanaugh K."/>
            <person name="Han R."/>
            <person name="Bertier L."/>
            <person name="Beede B."/>
            <person name="Kafkas S."/>
            <person name="Golino D."/>
            <person name="Preece J."/>
            <person name="Michelmore R."/>
        </authorList>
    </citation>
    <scope>NUCLEOTIDE SEQUENCE [LARGE SCALE GENOMIC DNA]</scope>
</reference>
<protein>
    <submittedName>
        <fullName evidence="1">Uncharacterized protein</fullName>
    </submittedName>
</protein>